<dbReference type="InterPro" id="IPR036388">
    <property type="entry name" value="WH-like_DNA-bd_sf"/>
</dbReference>
<dbReference type="EMBL" id="MDJY01000059">
    <property type="protein sequence ID" value="OUE19423.1"/>
    <property type="molecule type" value="Genomic_DNA"/>
</dbReference>
<accession>A0A251Y5W5</accession>
<feature type="compositionally biased region" description="Low complexity" evidence="1">
    <location>
        <begin position="188"/>
        <end position="197"/>
    </location>
</feature>
<dbReference type="Gene3D" id="1.10.10.10">
    <property type="entry name" value="Winged helix-like DNA-binding domain superfamily/Winged helix DNA-binding domain"/>
    <property type="match status" value="1"/>
</dbReference>
<name>A0A251Y5W5_9MICO</name>
<feature type="region of interest" description="Disordered" evidence="1">
    <location>
        <begin position="188"/>
        <end position="209"/>
    </location>
</feature>
<evidence type="ECO:0000313" key="4">
    <source>
        <dbReference type="Proteomes" id="UP000195011"/>
    </source>
</evidence>
<dbReference type="PANTHER" id="PTHR43252:SF6">
    <property type="entry name" value="NEGATIVE TRANSCRIPTION REGULATOR PADR"/>
    <property type="match status" value="1"/>
</dbReference>
<dbReference type="PANTHER" id="PTHR43252">
    <property type="entry name" value="TRANSCRIPTIONAL REGULATOR YQJI"/>
    <property type="match status" value="1"/>
</dbReference>
<proteinExistence type="predicted"/>
<evidence type="ECO:0000256" key="1">
    <source>
        <dbReference type="SAM" id="MobiDB-lite"/>
    </source>
</evidence>
<gene>
    <name evidence="3" type="ORF">BFL36_12645</name>
</gene>
<protein>
    <submittedName>
        <fullName evidence="3">Transcriptional regulator PadR-like family protein</fullName>
    </submittedName>
</protein>
<dbReference type="Pfam" id="PF03551">
    <property type="entry name" value="PadR"/>
    <property type="match status" value="1"/>
</dbReference>
<reference evidence="3 4" key="1">
    <citation type="submission" date="2016-08" db="EMBL/GenBank/DDBJ databases">
        <title>Genome sequence of Clavibacter michiganensis spp strain CFBP8017.</title>
        <authorList>
            <person name="Thapa S.P."/>
            <person name="Coaker G."/>
            <person name="Jacques M.-A."/>
        </authorList>
    </citation>
    <scope>NUCLEOTIDE SEQUENCE [LARGE SCALE GENOMIC DNA]</scope>
    <source>
        <strain evidence="3">CFBP8017</strain>
    </source>
</reference>
<dbReference type="SUPFAM" id="SSF46785">
    <property type="entry name" value="Winged helix' DNA-binding domain"/>
    <property type="match status" value="1"/>
</dbReference>
<dbReference type="InterPro" id="IPR005149">
    <property type="entry name" value="Tscrpt_reg_PadR_N"/>
</dbReference>
<dbReference type="Proteomes" id="UP000195011">
    <property type="component" value="Unassembled WGS sequence"/>
</dbReference>
<comment type="caution">
    <text evidence="3">The sequence shown here is derived from an EMBL/GenBank/DDBJ whole genome shotgun (WGS) entry which is preliminary data.</text>
</comment>
<sequence>MLQGAARGAGDGGRMSVRHALLAILTEGTCYGYQLRTEYTARTGTAAPLNVGQIYNTLDRLERDGLVVKGATDEAGHVPYTITDEGRGDVGAWLEATIGPPATRDELLVKVALALSLPDADAGALVRGQRERTLADARELALSREAEGADVPLAAALAADALKAALTARLAWLDAAERRILDAGAAGARPTGLAAAPRRGRPARRDARP</sequence>
<evidence type="ECO:0000313" key="3">
    <source>
        <dbReference type="EMBL" id="OUE19423.1"/>
    </source>
</evidence>
<organism evidence="3 4">
    <name type="scientific">Clavibacter michiganensis</name>
    <dbReference type="NCBI Taxonomy" id="28447"/>
    <lineage>
        <taxon>Bacteria</taxon>
        <taxon>Bacillati</taxon>
        <taxon>Actinomycetota</taxon>
        <taxon>Actinomycetes</taxon>
        <taxon>Micrococcales</taxon>
        <taxon>Microbacteriaceae</taxon>
        <taxon>Clavibacter</taxon>
    </lineage>
</organism>
<dbReference type="InterPro" id="IPR036390">
    <property type="entry name" value="WH_DNA-bd_sf"/>
</dbReference>
<dbReference type="AlphaFoldDB" id="A0A251Y5W5"/>
<evidence type="ECO:0000259" key="2">
    <source>
        <dbReference type="Pfam" id="PF03551"/>
    </source>
</evidence>
<feature type="domain" description="Transcription regulator PadR N-terminal" evidence="2">
    <location>
        <begin position="21"/>
        <end position="88"/>
    </location>
</feature>